<keyword evidence="2" id="KW-1185">Reference proteome</keyword>
<sequence>MFRDLLDFFLRLSSPRMFIGLDTKTIDRHIHELNEHRWFNTLYEDANFRKLFFTNVHVRRYLENKRRVRKLIINPLAREKFIIFLEKQRKR</sequence>
<dbReference type="AlphaFoldDB" id="A0A1B1Z1Z1"/>
<dbReference type="OrthoDB" id="2936646at2"/>
<dbReference type="Proteomes" id="UP000077412">
    <property type="component" value="Chromosome"/>
</dbReference>
<organism evidence="1 2">
    <name type="scientific">Fictibacillus arsenicus</name>
    <dbReference type="NCBI Taxonomy" id="255247"/>
    <lineage>
        <taxon>Bacteria</taxon>
        <taxon>Bacillati</taxon>
        <taxon>Bacillota</taxon>
        <taxon>Bacilli</taxon>
        <taxon>Bacillales</taxon>
        <taxon>Fictibacillaceae</taxon>
        <taxon>Fictibacillus</taxon>
    </lineage>
</organism>
<evidence type="ECO:0000313" key="1">
    <source>
        <dbReference type="EMBL" id="ANX11506.1"/>
    </source>
</evidence>
<dbReference type="KEGG" id="far:ABE41_005760"/>
<gene>
    <name evidence="1" type="ORF">ABE41_005760</name>
</gene>
<protein>
    <submittedName>
        <fullName evidence="1">Uncharacterized protein</fullName>
    </submittedName>
</protein>
<dbReference type="EMBL" id="CP016761">
    <property type="protein sequence ID" value="ANX11506.1"/>
    <property type="molecule type" value="Genomic_DNA"/>
</dbReference>
<accession>A0A1B1Z1Z1</accession>
<evidence type="ECO:0000313" key="2">
    <source>
        <dbReference type="Proteomes" id="UP000077412"/>
    </source>
</evidence>
<dbReference type="STRING" id="255247.ABE41_005760"/>
<name>A0A1B1Z1Z1_9BACL</name>
<proteinExistence type="predicted"/>
<reference evidence="1 2" key="1">
    <citation type="submission" date="2016-08" db="EMBL/GenBank/DDBJ databases">
        <title>Complete genome sequence of Fictibacillus arsenicus G25-54, a strain with toxicity to nematodes and a potential arsenic-resistance activity.</title>
        <authorList>
            <person name="Zheng Z."/>
        </authorList>
    </citation>
    <scope>NUCLEOTIDE SEQUENCE [LARGE SCALE GENOMIC DNA]</scope>
    <source>
        <strain evidence="1 2">G25-54</strain>
    </source>
</reference>
<dbReference type="RefSeq" id="WP_066287397.1">
    <property type="nucleotide sequence ID" value="NZ_CP016761.1"/>
</dbReference>